<keyword evidence="12 16" id="KW-0067">ATP-binding</keyword>
<evidence type="ECO:0000313" key="20">
    <source>
        <dbReference type="Proteomes" id="UP001374893"/>
    </source>
</evidence>
<keyword evidence="7 16" id="KW-0028">Amino-acid biosynthesis</keyword>
<dbReference type="InterPro" id="IPR011322">
    <property type="entry name" value="N-reg_PII-like_a/b"/>
</dbReference>
<evidence type="ECO:0000256" key="12">
    <source>
        <dbReference type="ARBA" id="ARBA00022840"/>
    </source>
</evidence>
<gene>
    <name evidence="16 19" type="primary">hisG</name>
    <name evidence="19" type="ORF">HAHE_16380</name>
</gene>
<dbReference type="Pfam" id="PF01634">
    <property type="entry name" value="HisG"/>
    <property type="match status" value="1"/>
</dbReference>
<proteinExistence type="inferred from homology"/>
<evidence type="ECO:0000256" key="8">
    <source>
        <dbReference type="ARBA" id="ARBA00022676"/>
    </source>
</evidence>
<dbReference type="Pfam" id="PF08029">
    <property type="entry name" value="HisG_C"/>
    <property type="match status" value="1"/>
</dbReference>
<dbReference type="GO" id="GO:0016757">
    <property type="term" value="F:glycosyltransferase activity"/>
    <property type="evidence" value="ECO:0007669"/>
    <property type="project" value="UniProtKB-KW"/>
</dbReference>
<keyword evidence="11 16" id="KW-0547">Nucleotide-binding</keyword>
<protein>
    <recommendedName>
        <fullName evidence="5 16">ATP phosphoribosyltransferase</fullName>
        <shortName evidence="16">ATP-PRT</shortName>
        <shortName evidence="16">ATP-PRTase</shortName>
        <ecNumber evidence="5 16">2.4.2.17</ecNumber>
    </recommendedName>
</protein>
<evidence type="ECO:0000256" key="15">
    <source>
        <dbReference type="ARBA" id="ARBA00024861"/>
    </source>
</evidence>
<keyword evidence="8 16" id="KW-0328">Glycosyltransferase</keyword>
<dbReference type="InterPro" id="IPR013820">
    <property type="entry name" value="ATP_PRibTrfase_cat"/>
</dbReference>
<keyword evidence="10 16" id="KW-0479">Metal-binding</keyword>
<evidence type="ECO:0000256" key="5">
    <source>
        <dbReference type="ARBA" id="ARBA00011946"/>
    </source>
</evidence>
<dbReference type="SUPFAM" id="SSF53850">
    <property type="entry name" value="Periplasmic binding protein-like II"/>
    <property type="match status" value="1"/>
</dbReference>
<evidence type="ECO:0000256" key="7">
    <source>
        <dbReference type="ARBA" id="ARBA00022605"/>
    </source>
</evidence>
<dbReference type="Proteomes" id="UP001374893">
    <property type="component" value="Chromosome"/>
</dbReference>
<evidence type="ECO:0000256" key="16">
    <source>
        <dbReference type="HAMAP-Rule" id="MF_00079"/>
    </source>
</evidence>
<keyword evidence="13 16" id="KW-0460">Magnesium</keyword>
<comment type="subcellular location">
    <subcellularLocation>
        <location evidence="2 16">Cytoplasm</location>
    </subcellularLocation>
</comment>
<comment type="function">
    <text evidence="15 16">Catalyzes the condensation of ATP and 5-phosphoribose 1-diphosphate to form N'-(5'-phosphoribosyl)-ATP (PR-ATP). Has a crucial role in the pathway because the rate of histidine biosynthesis seems to be controlled primarily by regulation of HisG enzymatic activity.</text>
</comment>
<evidence type="ECO:0000256" key="2">
    <source>
        <dbReference type="ARBA" id="ARBA00004496"/>
    </source>
</evidence>
<dbReference type="PANTHER" id="PTHR21403">
    <property type="entry name" value="ATP PHOSPHORIBOSYLTRANSFERASE ATP-PRTASE"/>
    <property type="match status" value="1"/>
</dbReference>
<dbReference type="Gene3D" id="3.30.70.120">
    <property type="match status" value="1"/>
</dbReference>
<evidence type="ECO:0000256" key="14">
    <source>
        <dbReference type="ARBA" id="ARBA00023102"/>
    </source>
</evidence>
<dbReference type="InterPro" id="IPR020621">
    <property type="entry name" value="ATP-PRT_HisG_long"/>
</dbReference>
<comment type="activity regulation">
    <text evidence="16">Feedback inhibited by histidine.</text>
</comment>
<reference evidence="19 20" key="1">
    <citation type="submission" date="2021-06" db="EMBL/GenBank/DDBJ databases">
        <title>Complete genome of Haloferula helveola possessing various polysaccharide degrading enzymes.</title>
        <authorList>
            <person name="Takami H."/>
            <person name="Huang C."/>
            <person name="Hamasaki K."/>
        </authorList>
    </citation>
    <scope>NUCLEOTIDE SEQUENCE [LARGE SCALE GENOMIC DNA]</scope>
    <source>
        <strain evidence="19 20">CN-1</strain>
    </source>
</reference>
<keyword evidence="20" id="KW-1185">Reference proteome</keyword>
<accession>A0ABN6H276</accession>
<keyword evidence="9 16" id="KW-0808">Transferase</keyword>
<evidence type="ECO:0000259" key="18">
    <source>
        <dbReference type="Pfam" id="PF08029"/>
    </source>
</evidence>
<dbReference type="NCBIfam" id="TIGR00070">
    <property type="entry name" value="hisG"/>
    <property type="match status" value="1"/>
</dbReference>
<dbReference type="Gene3D" id="3.40.190.10">
    <property type="entry name" value="Periplasmic binding protein-like II"/>
    <property type="match status" value="2"/>
</dbReference>
<evidence type="ECO:0000256" key="13">
    <source>
        <dbReference type="ARBA" id="ARBA00022842"/>
    </source>
</evidence>
<evidence type="ECO:0000256" key="10">
    <source>
        <dbReference type="ARBA" id="ARBA00022723"/>
    </source>
</evidence>
<feature type="domain" description="ATP phosphoribosyltransferase catalytic" evidence="17">
    <location>
        <begin position="69"/>
        <end position="229"/>
    </location>
</feature>
<dbReference type="EC" id="2.4.2.17" evidence="5 16"/>
<comment type="cofactor">
    <cofactor evidence="16">
        <name>Mg(2+)</name>
        <dbReference type="ChEBI" id="CHEBI:18420"/>
    </cofactor>
</comment>
<evidence type="ECO:0000256" key="6">
    <source>
        <dbReference type="ARBA" id="ARBA00022490"/>
    </source>
</evidence>
<evidence type="ECO:0000313" key="19">
    <source>
        <dbReference type="EMBL" id="BCX47730.1"/>
    </source>
</evidence>
<feature type="domain" description="Histidine biosynthesis HisG C-terminal" evidence="18">
    <location>
        <begin position="234"/>
        <end position="306"/>
    </location>
</feature>
<evidence type="ECO:0000256" key="1">
    <source>
        <dbReference type="ARBA" id="ARBA00000915"/>
    </source>
</evidence>
<evidence type="ECO:0000256" key="4">
    <source>
        <dbReference type="ARBA" id="ARBA00007955"/>
    </source>
</evidence>
<evidence type="ECO:0000259" key="17">
    <source>
        <dbReference type="Pfam" id="PF01634"/>
    </source>
</evidence>
<dbReference type="InterPro" id="IPR013115">
    <property type="entry name" value="HisG_C"/>
</dbReference>
<comment type="catalytic activity">
    <reaction evidence="1 16">
        <text>1-(5-phospho-beta-D-ribosyl)-ATP + diphosphate = 5-phospho-alpha-D-ribose 1-diphosphate + ATP</text>
        <dbReference type="Rhea" id="RHEA:18473"/>
        <dbReference type="ChEBI" id="CHEBI:30616"/>
        <dbReference type="ChEBI" id="CHEBI:33019"/>
        <dbReference type="ChEBI" id="CHEBI:58017"/>
        <dbReference type="ChEBI" id="CHEBI:73183"/>
        <dbReference type="EC" id="2.4.2.17"/>
    </reaction>
</comment>
<dbReference type="HAMAP" id="MF_00079">
    <property type="entry name" value="HisG_Long"/>
    <property type="match status" value="1"/>
</dbReference>
<dbReference type="SUPFAM" id="SSF54913">
    <property type="entry name" value="GlnB-like"/>
    <property type="match status" value="1"/>
</dbReference>
<evidence type="ECO:0000256" key="11">
    <source>
        <dbReference type="ARBA" id="ARBA00022741"/>
    </source>
</evidence>
<evidence type="ECO:0000256" key="9">
    <source>
        <dbReference type="ARBA" id="ARBA00022679"/>
    </source>
</evidence>
<dbReference type="InterPro" id="IPR001348">
    <property type="entry name" value="ATP_PRibTrfase_HisG"/>
</dbReference>
<dbReference type="NCBIfam" id="TIGR03455">
    <property type="entry name" value="HisG_C-term"/>
    <property type="match status" value="1"/>
</dbReference>
<evidence type="ECO:0000256" key="3">
    <source>
        <dbReference type="ARBA" id="ARBA00004667"/>
    </source>
</evidence>
<name>A0ABN6H276_9BACT</name>
<dbReference type="EMBL" id="AP024702">
    <property type="protein sequence ID" value="BCX47730.1"/>
    <property type="molecule type" value="Genomic_DNA"/>
</dbReference>
<comment type="pathway">
    <text evidence="3 16">Amino-acid biosynthesis; L-histidine biosynthesis; L-histidine from 5-phospho-alpha-D-ribose 1-diphosphate: step 1/9.</text>
</comment>
<comment type="similarity">
    <text evidence="4 16">Belongs to the ATP phosphoribosyltransferase family. Long subfamily.</text>
</comment>
<organism evidence="19 20">
    <name type="scientific">Haloferula helveola</name>
    <dbReference type="NCBI Taxonomy" id="490095"/>
    <lineage>
        <taxon>Bacteria</taxon>
        <taxon>Pseudomonadati</taxon>
        <taxon>Verrucomicrobiota</taxon>
        <taxon>Verrucomicrobiia</taxon>
        <taxon>Verrucomicrobiales</taxon>
        <taxon>Verrucomicrobiaceae</taxon>
        <taxon>Haloferula</taxon>
    </lineage>
</organism>
<keyword evidence="6 16" id="KW-0963">Cytoplasm</keyword>
<sequence length="309" mass="33875">MRLGVSAAIPAARPMPENTEKSLKLALPKGSLQDPTLDLFEKAGYNIHVSSRGYRPASDDSELDIFLIRAQEIGQYIGQGFIDCGITGLDWATEAGRELVDLAELPYSRATVRPTRWVLVVPEDSPIQKAEDLEGKRIATEGVGITKRYLADKGINAEVEFSWGATEVKVPDLVDAIVDVTETGSSIRANKLRIVDTLLTSFPHFYASAEAAADPWKREKMERICMLLKAALDARDKVGLKMNLPEDKLSVLLETLPSLRRPTISQLADGGWVAVETVVGEEVVRDIIPALKQLGAEGIIEYPLNKLVL</sequence>
<dbReference type="PANTHER" id="PTHR21403:SF10">
    <property type="entry name" value="ATP PHOSPHORIBOSYLTRANSFERASE"/>
    <property type="match status" value="1"/>
</dbReference>
<keyword evidence="14 16" id="KW-0368">Histidine biosynthesis</keyword>
<dbReference type="InterPro" id="IPR015867">
    <property type="entry name" value="N-reg_PII/ATP_PRibTrfase_C"/>
</dbReference>